<comment type="caution">
    <text evidence="2">The sequence shown here is derived from an EMBL/GenBank/DDBJ whole genome shotgun (WGS) entry which is preliminary data.</text>
</comment>
<dbReference type="InterPro" id="IPR036378">
    <property type="entry name" value="FAS1_dom_sf"/>
</dbReference>
<gene>
    <name evidence="2" type="ORF">WOA13_05230</name>
</gene>
<accession>A0ABU9KT84</accession>
<proteinExistence type="predicted"/>
<dbReference type="InterPro" id="IPR000782">
    <property type="entry name" value="FAS1_domain"/>
</dbReference>
<dbReference type="Pfam" id="PF02469">
    <property type="entry name" value="Fasciclin"/>
    <property type="match status" value="1"/>
</dbReference>
<dbReference type="PANTHER" id="PTHR10900">
    <property type="entry name" value="PERIOSTIN-RELATED"/>
    <property type="match status" value="1"/>
</dbReference>
<dbReference type="Proteomes" id="UP001396646">
    <property type="component" value="Unassembled WGS sequence"/>
</dbReference>
<protein>
    <submittedName>
        <fullName evidence="2">Fasciclin domain-containing protein</fullName>
    </submittedName>
</protein>
<sequence>MGETKTIVQKAIEMGDFSTLVDAAKKLGLDKKFDSDGPYTIFAPMEKAFEPIPDSVIDEAFDDPDYLMNVINYHIVKGKYLISDLMETDSLTALNDKELEISKDGDVKINGIPIEKEDIECSNGVIHAIADILIP</sequence>
<dbReference type="PANTHER" id="PTHR10900:SF77">
    <property type="entry name" value="FI19380P1"/>
    <property type="match status" value="1"/>
</dbReference>
<dbReference type="SUPFAM" id="SSF82153">
    <property type="entry name" value="FAS1 domain"/>
    <property type="match status" value="1"/>
</dbReference>
<dbReference type="PROSITE" id="PS50213">
    <property type="entry name" value="FAS1"/>
    <property type="match status" value="1"/>
</dbReference>
<evidence type="ECO:0000313" key="3">
    <source>
        <dbReference type="Proteomes" id="UP001396646"/>
    </source>
</evidence>
<keyword evidence="3" id="KW-1185">Reference proteome</keyword>
<feature type="domain" description="FAS1" evidence="1">
    <location>
        <begin position="4"/>
        <end position="133"/>
    </location>
</feature>
<organism evidence="2 3">
    <name type="scientific">Methanococcoides cohabitans</name>
    <dbReference type="NCBI Taxonomy" id="3136559"/>
    <lineage>
        <taxon>Archaea</taxon>
        <taxon>Methanobacteriati</taxon>
        <taxon>Methanobacteriota</taxon>
        <taxon>Stenosarchaea group</taxon>
        <taxon>Methanomicrobia</taxon>
        <taxon>Methanosarcinales</taxon>
        <taxon>Methanosarcinaceae</taxon>
        <taxon>Methanococcoides</taxon>
    </lineage>
</organism>
<dbReference type="RefSeq" id="WP_342126904.1">
    <property type="nucleotide sequence ID" value="NZ_JBCAUS010000003.1"/>
</dbReference>
<dbReference type="Gene3D" id="2.30.180.10">
    <property type="entry name" value="FAS1 domain"/>
    <property type="match status" value="1"/>
</dbReference>
<dbReference type="EMBL" id="JBCAUS010000003">
    <property type="protein sequence ID" value="MEL4305231.1"/>
    <property type="molecule type" value="Genomic_DNA"/>
</dbReference>
<evidence type="ECO:0000259" key="1">
    <source>
        <dbReference type="PROSITE" id="PS50213"/>
    </source>
</evidence>
<evidence type="ECO:0000313" key="2">
    <source>
        <dbReference type="EMBL" id="MEL4305231.1"/>
    </source>
</evidence>
<reference evidence="2 3" key="1">
    <citation type="submission" date="2024-04" db="EMBL/GenBank/DDBJ databases">
        <title>Methanococcoides sp. LMO-2.</title>
        <authorList>
            <person name="Liang L."/>
        </authorList>
    </citation>
    <scope>NUCLEOTIDE SEQUENCE [LARGE SCALE GENOMIC DNA]</scope>
    <source>
        <strain evidence="2 3">LMO-2</strain>
    </source>
</reference>
<dbReference type="InterPro" id="IPR050904">
    <property type="entry name" value="Adhesion/Biosynth-related"/>
</dbReference>
<dbReference type="SMART" id="SM00554">
    <property type="entry name" value="FAS1"/>
    <property type="match status" value="1"/>
</dbReference>
<name>A0ABU9KT84_9EURY</name>